<evidence type="ECO:0000256" key="2">
    <source>
        <dbReference type="SAM" id="Phobius"/>
    </source>
</evidence>
<evidence type="ECO:0000313" key="4">
    <source>
        <dbReference type="EMBL" id="MDQ0537097.1"/>
    </source>
</evidence>
<reference evidence="4 5" key="1">
    <citation type="submission" date="2023-07" db="EMBL/GenBank/DDBJ databases">
        <title>Genomic Encyclopedia of Type Strains, Phase IV (KMG-IV): sequencing the most valuable type-strain genomes for metagenomic binning, comparative biology and taxonomic classification.</title>
        <authorList>
            <person name="Goeker M."/>
        </authorList>
    </citation>
    <scope>NUCLEOTIDE SEQUENCE [LARGE SCALE GENOMIC DNA]</scope>
    <source>
        <strain evidence="4 5">DSM 19922</strain>
    </source>
</reference>
<protein>
    <submittedName>
        <fullName evidence="4">Zn finger-like uncharacterized protein</fullName>
    </submittedName>
</protein>
<evidence type="ECO:0000256" key="1">
    <source>
        <dbReference type="SAM" id="MobiDB-lite"/>
    </source>
</evidence>
<evidence type="ECO:0000259" key="3">
    <source>
        <dbReference type="Pfam" id="PF13717"/>
    </source>
</evidence>
<feature type="transmembrane region" description="Helical" evidence="2">
    <location>
        <begin position="82"/>
        <end position="102"/>
    </location>
</feature>
<accession>A0ABU0MUE3</accession>
<comment type="caution">
    <text evidence="4">The sequence shown here is derived from an EMBL/GenBank/DDBJ whole genome shotgun (WGS) entry which is preliminary data.</text>
</comment>
<feature type="compositionally biased region" description="Low complexity" evidence="1">
    <location>
        <begin position="220"/>
        <end position="259"/>
    </location>
</feature>
<proteinExistence type="predicted"/>
<gene>
    <name evidence="4" type="ORF">QO018_005996</name>
</gene>
<name>A0ABU0MUE3_9PROT</name>
<dbReference type="EMBL" id="JAUSVU010000038">
    <property type="protein sequence ID" value="MDQ0537097.1"/>
    <property type="molecule type" value="Genomic_DNA"/>
</dbReference>
<dbReference type="Proteomes" id="UP001244552">
    <property type="component" value="Unassembled WGS sequence"/>
</dbReference>
<feature type="region of interest" description="Disordered" evidence="1">
    <location>
        <begin position="218"/>
        <end position="259"/>
    </location>
</feature>
<keyword evidence="2" id="KW-1133">Transmembrane helix</keyword>
<dbReference type="RefSeq" id="WP_209990735.1">
    <property type="nucleotide sequence ID" value="NZ_JAGINO010000036.1"/>
</dbReference>
<evidence type="ECO:0000313" key="5">
    <source>
        <dbReference type="Proteomes" id="UP001244552"/>
    </source>
</evidence>
<dbReference type="Pfam" id="PF13717">
    <property type="entry name" value="Zn_ribbon_4"/>
    <property type="match status" value="1"/>
</dbReference>
<keyword evidence="5" id="KW-1185">Reference proteome</keyword>
<sequence>MIVTCPTCSTRYTLPDQSVGSDGRKVKCARCGHVWRQMPEPAEPEPVMADAPTDMRPMPSMARAKPAKASKPPRGKPAKGTVAGFALLGVLLAGTAAAAYLARGQIVRGWPAAALLYETVGLPVEPPGAGLELRNIHSGQTLENGKAVLQLSGEVVNSTGDERELPPLYAVTIGADHKPLRSWALHLSDKVLAPGATATFQHSQPDPGPVTELTITFATPPAGADAGGHAADAPAAAPAPAAPAEKHAAPAAHGKPSGH</sequence>
<dbReference type="InterPro" id="IPR011723">
    <property type="entry name" value="Znf/thioredoxin_put"/>
</dbReference>
<keyword evidence="2" id="KW-0812">Transmembrane</keyword>
<keyword evidence="2" id="KW-0472">Membrane</keyword>
<organism evidence="4 5">
    <name type="scientific">Azospirillum picis</name>
    <dbReference type="NCBI Taxonomy" id="488438"/>
    <lineage>
        <taxon>Bacteria</taxon>
        <taxon>Pseudomonadati</taxon>
        <taxon>Pseudomonadota</taxon>
        <taxon>Alphaproteobacteria</taxon>
        <taxon>Rhodospirillales</taxon>
        <taxon>Azospirillaceae</taxon>
        <taxon>Azospirillum</taxon>
    </lineage>
</organism>
<dbReference type="NCBIfam" id="TIGR02098">
    <property type="entry name" value="MJ0042_CXXC"/>
    <property type="match status" value="1"/>
</dbReference>
<feature type="domain" description="Zinc finger/thioredoxin putative" evidence="3">
    <location>
        <begin position="1"/>
        <end position="36"/>
    </location>
</feature>